<name>A0A7W7LZJ0_9ACTN</name>
<protein>
    <submittedName>
        <fullName evidence="1">Uncharacterized protein</fullName>
    </submittedName>
</protein>
<dbReference type="Proteomes" id="UP000579523">
    <property type="component" value="Unassembled WGS sequence"/>
</dbReference>
<reference evidence="1 2" key="1">
    <citation type="submission" date="2020-08" db="EMBL/GenBank/DDBJ databases">
        <title>Genomic Encyclopedia of Type Strains, Phase III (KMG-III): the genomes of soil and plant-associated and newly described type strains.</title>
        <authorList>
            <person name="Whitman W."/>
        </authorList>
    </citation>
    <scope>NUCLEOTIDE SEQUENCE [LARGE SCALE GENOMIC DNA]</scope>
    <source>
        <strain evidence="1 2">CECT 3273</strain>
    </source>
</reference>
<accession>A0A7W7LZJ0</accession>
<evidence type="ECO:0000313" key="2">
    <source>
        <dbReference type="Proteomes" id="UP000579523"/>
    </source>
</evidence>
<sequence>MLLPAECRGGCDWLDPVRAMHAVRAAADGTGRLTVSWPR</sequence>
<evidence type="ECO:0000313" key="1">
    <source>
        <dbReference type="EMBL" id="MBB4899370.1"/>
    </source>
</evidence>
<organism evidence="1 2">
    <name type="scientific">Streptomyces griseomycini</name>
    <dbReference type="NCBI Taxonomy" id="66895"/>
    <lineage>
        <taxon>Bacteria</taxon>
        <taxon>Bacillati</taxon>
        <taxon>Actinomycetota</taxon>
        <taxon>Actinomycetes</taxon>
        <taxon>Kitasatosporales</taxon>
        <taxon>Streptomycetaceae</taxon>
        <taxon>Streptomyces</taxon>
    </lineage>
</organism>
<dbReference type="AlphaFoldDB" id="A0A7W7LZJ0"/>
<proteinExistence type="predicted"/>
<comment type="caution">
    <text evidence="1">The sequence shown here is derived from an EMBL/GenBank/DDBJ whole genome shotgun (WGS) entry which is preliminary data.</text>
</comment>
<dbReference type="EMBL" id="JACHJI010000005">
    <property type="protein sequence ID" value="MBB4899370.1"/>
    <property type="molecule type" value="Genomic_DNA"/>
</dbReference>
<gene>
    <name evidence="1" type="ORF">FHS37_003430</name>
</gene>
<keyword evidence="2" id="KW-1185">Reference proteome</keyword>